<dbReference type="Gene3D" id="1.20.58.340">
    <property type="entry name" value="Magnesium transport protein CorA, transmembrane region"/>
    <property type="match status" value="2"/>
</dbReference>
<dbReference type="Pfam" id="PF01544">
    <property type="entry name" value="CorA"/>
    <property type="match status" value="1"/>
</dbReference>
<evidence type="ECO:0000256" key="7">
    <source>
        <dbReference type="ARBA" id="ARBA00023136"/>
    </source>
</evidence>
<keyword evidence="3" id="KW-0813">Transport</keyword>
<dbReference type="PANTHER" id="PTHR46494">
    <property type="entry name" value="CORA FAMILY METAL ION TRANSPORTER (EUROFUNG)"/>
    <property type="match status" value="1"/>
</dbReference>
<evidence type="ECO:0000256" key="2">
    <source>
        <dbReference type="ARBA" id="ARBA00009765"/>
    </source>
</evidence>
<comment type="similarity">
    <text evidence="2">Belongs to the CorA metal ion transporter (MIT) (TC 1.A.35) family.</text>
</comment>
<name>A0A1G2FA89_9BACT</name>
<keyword evidence="5 8" id="KW-0812">Transmembrane</keyword>
<evidence type="ECO:0000256" key="3">
    <source>
        <dbReference type="ARBA" id="ARBA00022448"/>
    </source>
</evidence>
<dbReference type="AlphaFoldDB" id="A0A1G2FA89"/>
<dbReference type="InterPro" id="IPR045861">
    <property type="entry name" value="CorA_cytoplasmic_dom"/>
</dbReference>
<gene>
    <name evidence="9" type="ORF">A2Y98_02815</name>
</gene>
<evidence type="ECO:0000256" key="6">
    <source>
        <dbReference type="ARBA" id="ARBA00022989"/>
    </source>
</evidence>
<dbReference type="Proteomes" id="UP000179099">
    <property type="component" value="Unassembled WGS sequence"/>
</dbReference>
<keyword evidence="4" id="KW-1003">Cell membrane</keyword>
<dbReference type="GO" id="GO:0050897">
    <property type="term" value="F:cobalt ion binding"/>
    <property type="evidence" value="ECO:0007669"/>
    <property type="project" value="TreeGrafter"/>
</dbReference>
<keyword evidence="6 8" id="KW-1133">Transmembrane helix</keyword>
<dbReference type="InterPro" id="IPR002523">
    <property type="entry name" value="MgTranspt_CorA/ZnTranspt_ZntB"/>
</dbReference>
<evidence type="ECO:0000313" key="9">
    <source>
        <dbReference type="EMBL" id="OGZ34702.1"/>
    </source>
</evidence>
<dbReference type="GO" id="GO:0000287">
    <property type="term" value="F:magnesium ion binding"/>
    <property type="evidence" value="ECO:0007669"/>
    <property type="project" value="TreeGrafter"/>
</dbReference>
<dbReference type="GO" id="GO:0005886">
    <property type="term" value="C:plasma membrane"/>
    <property type="evidence" value="ECO:0007669"/>
    <property type="project" value="UniProtKB-SubCell"/>
</dbReference>
<feature type="transmembrane region" description="Helical" evidence="8">
    <location>
        <begin position="245"/>
        <end position="264"/>
    </location>
</feature>
<comment type="subcellular location">
    <subcellularLocation>
        <location evidence="1">Cell membrane</location>
        <topology evidence="1">Multi-pass membrane protein</topology>
    </subcellularLocation>
</comment>
<feature type="transmembrane region" description="Helical" evidence="8">
    <location>
        <begin position="276"/>
        <end position="296"/>
    </location>
</feature>
<keyword evidence="7 8" id="KW-0472">Membrane</keyword>
<evidence type="ECO:0000256" key="5">
    <source>
        <dbReference type="ARBA" id="ARBA00022692"/>
    </source>
</evidence>
<evidence type="ECO:0000256" key="4">
    <source>
        <dbReference type="ARBA" id="ARBA00022475"/>
    </source>
</evidence>
<protein>
    <recommendedName>
        <fullName evidence="11">Magnesium transporter</fullName>
    </recommendedName>
</protein>
<organism evidence="9 10">
    <name type="scientific">Candidatus Portnoybacteria bacterium RBG_19FT_COMBO_36_7</name>
    <dbReference type="NCBI Taxonomy" id="1801992"/>
    <lineage>
        <taxon>Bacteria</taxon>
        <taxon>Candidatus Portnoyibacteriota</taxon>
    </lineage>
</organism>
<dbReference type="GO" id="GO:0015087">
    <property type="term" value="F:cobalt ion transmembrane transporter activity"/>
    <property type="evidence" value="ECO:0007669"/>
    <property type="project" value="TreeGrafter"/>
</dbReference>
<comment type="caution">
    <text evidence="9">The sequence shown here is derived from an EMBL/GenBank/DDBJ whole genome shotgun (WGS) entry which is preliminary data.</text>
</comment>
<sequence>MQQIEKNNIAWINLANAGTDDLLFLKDKFRLHSSVLSQLPIAIKRPKIEEYSDYLFLVLHFPVFNPKIRQTTPTELDFIITRKAIITIYQEPIPTLETFFNECLYREATQHDYFQRTGYLFFCILDKLIDSCLPMLDHIQENIDIIENKIFQGHEKEMLSEIAIVKRDIIDFRRTIKPQRSVLEILAQKANRFFDFDLDFISQEVIGSNIRVWNTLENLKDMIEAIEETNNSLLSYKINTILKTLTLLSFITFPLSLIAAILSMSTGLPNFLQGSYAFWTVVSFMVLTSFGMFLLFKKKKWL</sequence>
<accession>A0A1G2FA89</accession>
<dbReference type="CDD" id="cd12822">
    <property type="entry name" value="TmCorA-like"/>
    <property type="match status" value="1"/>
</dbReference>
<evidence type="ECO:0008006" key="11">
    <source>
        <dbReference type="Google" id="ProtNLM"/>
    </source>
</evidence>
<proteinExistence type="inferred from homology"/>
<reference evidence="9 10" key="1">
    <citation type="journal article" date="2016" name="Nat. Commun.">
        <title>Thousands of microbial genomes shed light on interconnected biogeochemical processes in an aquifer system.</title>
        <authorList>
            <person name="Anantharaman K."/>
            <person name="Brown C.T."/>
            <person name="Hug L.A."/>
            <person name="Sharon I."/>
            <person name="Castelle C.J."/>
            <person name="Probst A.J."/>
            <person name="Thomas B.C."/>
            <person name="Singh A."/>
            <person name="Wilkins M.J."/>
            <person name="Karaoz U."/>
            <person name="Brodie E.L."/>
            <person name="Williams K.H."/>
            <person name="Hubbard S.S."/>
            <person name="Banfield J.F."/>
        </authorList>
    </citation>
    <scope>NUCLEOTIDE SEQUENCE [LARGE SCALE GENOMIC DNA]</scope>
</reference>
<evidence type="ECO:0000313" key="10">
    <source>
        <dbReference type="Proteomes" id="UP000179099"/>
    </source>
</evidence>
<evidence type="ECO:0000256" key="8">
    <source>
        <dbReference type="SAM" id="Phobius"/>
    </source>
</evidence>
<dbReference type="EMBL" id="MHMW01000002">
    <property type="protein sequence ID" value="OGZ34702.1"/>
    <property type="molecule type" value="Genomic_DNA"/>
</dbReference>
<dbReference type="SUPFAM" id="SSF144083">
    <property type="entry name" value="Magnesium transport protein CorA, transmembrane region"/>
    <property type="match status" value="1"/>
</dbReference>
<dbReference type="STRING" id="1801992.A2Y98_02815"/>
<dbReference type="Gene3D" id="3.30.460.20">
    <property type="entry name" value="CorA soluble domain-like"/>
    <property type="match status" value="1"/>
</dbReference>
<dbReference type="InterPro" id="IPR045863">
    <property type="entry name" value="CorA_TM1_TM2"/>
</dbReference>
<dbReference type="PANTHER" id="PTHR46494:SF1">
    <property type="entry name" value="CORA FAMILY METAL ION TRANSPORTER (EUROFUNG)"/>
    <property type="match status" value="1"/>
</dbReference>
<dbReference type="SUPFAM" id="SSF143865">
    <property type="entry name" value="CorA soluble domain-like"/>
    <property type="match status" value="1"/>
</dbReference>
<dbReference type="GO" id="GO:0015095">
    <property type="term" value="F:magnesium ion transmembrane transporter activity"/>
    <property type="evidence" value="ECO:0007669"/>
    <property type="project" value="TreeGrafter"/>
</dbReference>
<evidence type="ECO:0000256" key="1">
    <source>
        <dbReference type="ARBA" id="ARBA00004651"/>
    </source>
</evidence>